<evidence type="ECO:0000256" key="1">
    <source>
        <dbReference type="ARBA" id="ARBA00004604"/>
    </source>
</evidence>
<comment type="function">
    <text evidence="7">DNA-dependent RNA polymerase catalyzes the transcription of DNA into RNA using the four ribonucleoside triphosphates as substrates.</text>
</comment>
<sequence>MAFREHDSLFCSLCGTGLSFTSASYATCPLCNSHRSVSDFEGKGIWCSSTAEDLIRRLGIEPLILPDSGAQGANEDVDDVQKRAVVNDECPKCKNPLLEYYTRQLRSADEGQTVFYECAKCQYKFSQNM</sequence>
<feature type="binding site" evidence="8">
    <location>
        <position position="118"/>
    </location>
    <ligand>
        <name>Zn(2+)</name>
        <dbReference type="ChEBI" id="CHEBI:29105"/>
        <label>2</label>
    </ligand>
</feature>
<dbReference type="Proteomes" id="UP001605036">
    <property type="component" value="Unassembled WGS sequence"/>
</dbReference>
<dbReference type="Gene3D" id="2.20.25.10">
    <property type="match status" value="1"/>
</dbReference>
<dbReference type="PIRSF" id="PIRSF005586">
    <property type="entry name" value="RNApol_RpoM"/>
    <property type="match status" value="1"/>
</dbReference>
<keyword evidence="4 9" id="KW-0863">Zinc-finger</keyword>
<feature type="binding site" evidence="8">
    <location>
        <position position="121"/>
    </location>
    <ligand>
        <name>Zn(2+)</name>
        <dbReference type="ChEBI" id="CHEBI:29105"/>
        <label>2</label>
    </ligand>
</feature>
<comment type="similarity">
    <text evidence="7">Belongs to the archaeal rpoM/eukaryotic RPA12/RPB9/RPC11 RNA polymerase family.</text>
</comment>
<dbReference type="PANTHER" id="PTHR11239:SF14">
    <property type="entry name" value="DNA-DIRECTED RNA POLYMERASE I SUBUNIT RPA12"/>
    <property type="match status" value="1"/>
</dbReference>
<gene>
    <name evidence="11" type="ORF">R1flu_017333</name>
</gene>
<dbReference type="SMART" id="SM00440">
    <property type="entry name" value="ZnF_C2C2"/>
    <property type="match status" value="1"/>
</dbReference>
<evidence type="ECO:0000256" key="6">
    <source>
        <dbReference type="ARBA" id="ARBA00023242"/>
    </source>
</evidence>
<dbReference type="SUPFAM" id="SSF57783">
    <property type="entry name" value="Zinc beta-ribbon"/>
    <property type="match status" value="1"/>
</dbReference>
<keyword evidence="7" id="KW-0804">Transcription</keyword>
<keyword evidence="12" id="KW-1185">Reference proteome</keyword>
<dbReference type="Pfam" id="PF01096">
    <property type="entry name" value="Zn_ribbon_TFIIS"/>
    <property type="match status" value="1"/>
</dbReference>
<dbReference type="PANTHER" id="PTHR11239">
    <property type="entry name" value="DNA-DIRECTED RNA POLYMERASE"/>
    <property type="match status" value="1"/>
</dbReference>
<dbReference type="GO" id="GO:0008270">
    <property type="term" value="F:zinc ion binding"/>
    <property type="evidence" value="ECO:0007669"/>
    <property type="project" value="UniProtKB-KW"/>
</dbReference>
<evidence type="ECO:0000256" key="4">
    <source>
        <dbReference type="ARBA" id="ARBA00022771"/>
    </source>
</evidence>
<comment type="subcellular location">
    <subcellularLocation>
        <location evidence="1">Nucleus</location>
        <location evidence="1">Nucleolus</location>
    </subcellularLocation>
</comment>
<comment type="caution">
    <text evidence="11">The sequence shown here is derived from an EMBL/GenBank/DDBJ whole genome shotgun (WGS) entry which is preliminary data.</text>
</comment>
<proteinExistence type="inferred from homology"/>
<feature type="domain" description="TFIIS-type" evidence="10">
    <location>
        <begin position="86"/>
        <end position="126"/>
    </location>
</feature>
<evidence type="ECO:0000313" key="12">
    <source>
        <dbReference type="Proteomes" id="UP001605036"/>
    </source>
</evidence>
<dbReference type="PROSITE" id="PS00466">
    <property type="entry name" value="ZF_TFIIS_1"/>
    <property type="match status" value="1"/>
</dbReference>
<dbReference type="InterPro" id="IPR001222">
    <property type="entry name" value="Znf_TFIIS"/>
</dbReference>
<dbReference type="PROSITE" id="PS51133">
    <property type="entry name" value="ZF_TFIIS_2"/>
    <property type="match status" value="1"/>
</dbReference>
<feature type="zinc finger region" description="C4-type" evidence="9">
    <location>
        <begin position="11"/>
        <end position="31"/>
    </location>
</feature>
<keyword evidence="2 7" id="KW-0240">DNA-directed RNA polymerase</keyword>
<evidence type="ECO:0000256" key="2">
    <source>
        <dbReference type="ARBA" id="ARBA00022478"/>
    </source>
</evidence>
<dbReference type="EMBL" id="JBHFFA010000001">
    <property type="protein sequence ID" value="KAL2649205.1"/>
    <property type="molecule type" value="Genomic_DNA"/>
</dbReference>
<evidence type="ECO:0000256" key="5">
    <source>
        <dbReference type="ARBA" id="ARBA00022833"/>
    </source>
</evidence>
<evidence type="ECO:0000256" key="8">
    <source>
        <dbReference type="PIRSR" id="PIRSR005586-1"/>
    </source>
</evidence>
<evidence type="ECO:0000313" key="11">
    <source>
        <dbReference type="EMBL" id="KAL2649205.1"/>
    </source>
</evidence>
<feature type="binding site" evidence="8">
    <location>
        <position position="31"/>
    </location>
    <ligand>
        <name>Zn(2+)</name>
        <dbReference type="ChEBI" id="CHEBI:29105"/>
        <label>1</label>
    </ligand>
</feature>
<feature type="binding site" evidence="8">
    <location>
        <position position="28"/>
    </location>
    <ligand>
        <name>Zn(2+)</name>
        <dbReference type="ChEBI" id="CHEBI:29105"/>
        <label>1</label>
    </ligand>
</feature>
<accession>A0ABD1ZDY9</accession>
<evidence type="ECO:0000256" key="9">
    <source>
        <dbReference type="PIRSR" id="PIRSR005586-2"/>
    </source>
</evidence>
<keyword evidence="3 8" id="KW-0479">Metal-binding</keyword>
<protein>
    <recommendedName>
        <fullName evidence="7">DNA-directed RNA polymerase subunit</fullName>
    </recommendedName>
</protein>
<feature type="binding site" evidence="8">
    <location>
        <position position="11"/>
    </location>
    <ligand>
        <name>Zn(2+)</name>
        <dbReference type="ChEBI" id="CHEBI:29105"/>
        <label>1</label>
    </ligand>
</feature>
<organism evidence="11 12">
    <name type="scientific">Riccia fluitans</name>
    <dbReference type="NCBI Taxonomy" id="41844"/>
    <lineage>
        <taxon>Eukaryota</taxon>
        <taxon>Viridiplantae</taxon>
        <taxon>Streptophyta</taxon>
        <taxon>Embryophyta</taxon>
        <taxon>Marchantiophyta</taxon>
        <taxon>Marchantiopsida</taxon>
        <taxon>Marchantiidae</taxon>
        <taxon>Marchantiales</taxon>
        <taxon>Ricciaceae</taxon>
        <taxon>Riccia</taxon>
    </lineage>
</organism>
<name>A0ABD1ZDY9_9MARC</name>
<keyword evidence="6 7" id="KW-0539">Nucleus</keyword>
<evidence type="ECO:0000256" key="3">
    <source>
        <dbReference type="ARBA" id="ARBA00022723"/>
    </source>
</evidence>
<feature type="binding site" evidence="8">
    <location>
        <position position="90"/>
    </location>
    <ligand>
        <name>Zn(2+)</name>
        <dbReference type="ChEBI" id="CHEBI:29105"/>
        <label>2</label>
    </ligand>
</feature>
<dbReference type="InterPro" id="IPR012164">
    <property type="entry name" value="Rpa12/Rpb9/Rpc10/TFS"/>
</dbReference>
<feature type="binding site" evidence="8">
    <location>
        <position position="14"/>
    </location>
    <ligand>
        <name>Zn(2+)</name>
        <dbReference type="ChEBI" id="CHEBI:29105"/>
        <label>1</label>
    </ligand>
</feature>
<dbReference type="CDD" id="cd10507">
    <property type="entry name" value="Zn-ribbon_RPA12"/>
    <property type="match status" value="1"/>
</dbReference>
<evidence type="ECO:0000256" key="7">
    <source>
        <dbReference type="PIRNR" id="PIRNR005586"/>
    </source>
</evidence>
<evidence type="ECO:0000259" key="10">
    <source>
        <dbReference type="PROSITE" id="PS51133"/>
    </source>
</evidence>
<dbReference type="InterPro" id="IPR034004">
    <property type="entry name" value="Zn_ribbon_RPA12_C"/>
</dbReference>
<feature type="binding site" evidence="8">
    <location>
        <position position="93"/>
    </location>
    <ligand>
        <name>Zn(2+)</name>
        <dbReference type="ChEBI" id="CHEBI:29105"/>
        <label>2</label>
    </ligand>
</feature>
<keyword evidence="5 8" id="KW-0862">Zinc</keyword>
<reference evidence="11 12" key="1">
    <citation type="submission" date="2024-09" db="EMBL/GenBank/DDBJ databases">
        <title>Chromosome-scale assembly of Riccia fluitans.</title>
        <authorList>
            <person name="Paukszto L."/>
            <person name="Sawicki J."/>
            <person name="Karawczyk K."/>
            <person name="Piernik-Szablinska J."/>
            <person name="Szczecinska M."/>
            <person name="Mazdziarz M."/>
        </authorList>
    </citation>
    <scope>NUCLEOTIDE SEQUENCE [LARGE SCALE GENOMIC DNA]</scope>
    <source>
        <strain evidence="11">Rf_01</strain>
        <tissue evidence="11">Aerial parts of the thallus</tissue>
    </source>
</reference>
<dbReference type="AlphaFoldDB" id="A0ABD1ZDY9"/>
<dbReference type="GO" id="GO:0005730">
    <property type="term" value="C:nucleolus"/>
    <property type="evidence" value="ECO:0007669"/>
    <property type="project" value="UniProtKB-SubCell"/>
</dbReference>
<dbReference type="GO" id="GO:0000428">
    <property type="term" value="C:DNA-directed RNA polymerase complex"/>
    <property type="evidence" value="ECO:0007669"/>
    <property type="project" value="UniProtKB-KW"/>
</dbReference>